<dbReference type="Proteomes" id="UP001164250">
    <property type="component" value="Chromosome 4"/>
</dbReference>
<sequence>MRICSEGHDYGGFSYVSKIEIPFVIVDLTNLRSISIDIDNNSTWVEAGATIGEVFHIIAKKSNMHAFPSGSCTSLNIGGLIS</sequence>
<accession>A0ACC1BM91</accession>
<protein>
    <submittedName>
        <fullName evidence="1">Uncharacterized protein</fullName>
    </submittedName>
</protein>
<dbReference type="EMBL" id="CM047900">
    <property type="protein sequence ID" value="KAJ0099946.1"/>
    <property type="molecule type" value="Genomic_DNA"/>
</dbReference>
<proteinExistence type="predicted"/>
<keyword evidence="2" id="KW-1185">Reference proteome</keyword>
<name>A0ACC1BM91_9ROSI</name>
<comment type="caution">
    <text evidence="1">The sequence shown here is derived from an EMBL/GenBank/DDBJ whole genome shotgun (WGS) entry which is preliminary data.</text>
</comment>
<evidence type="ECO:0000313" key="1">
    <source>
        <dbReference type="EMBL" id="KAJ0099946.1"/>
    </source>
</evidence>
<reference evidence="2" key="1">
    <citation type="journal article" date="2023" name="G3 (Bethesda)">
        <title>Genome assembly and association tests identify interacting loci associated with vigor, precocity, and sex in interspecific pistachio rootstocks.</title>
        <authorList>
            <person name="Palmer W."/>
            <person name="Jacygrad E."/>
            <person name="Sagayaradj S."/>
            <person name="Cavanaugh K."/>
            <person name="Han R."/>
            <person name="Bertier L."/>
            <person name="Beede B."/>
            <person name="Kafkas S."/>
            <person name="Golino D."/>
            <person name="Preece J."/>
            <person name="Michelmore R."/>
        </authorList>
    </citation>
    <scope>NUCLEOTIDE SEQUENCE [LARGE SCALE GENOMIC DNA]</scope>
</reference>
<evidence type="ECO:0000313" key="2">
    <source>
        <dbReference type="Proteomes" id="UP001164250"/>
    </source>
</evidence>
<organism evidence="1 2">
    <name type="scientific">Pistacia atlantica</name>
    <dbReference type="NCBI Taxonomy" id="434234"/>
    <lineage>
        <taxon>Eukaryota</taxon>
        <taxon>Viridiplantae</taxon>
        <taxon>Streptophyta</taxon>
        <taxon>Embryophyta</taxon>
        <taxon>Tracheophyta</taxon>
        <taxon>Spermatophyta</taxon>
        <taxon>Magnoliopsida</taxon>
        <taxon>eudicotyledons</taxon>
        <taxon>Gunneridae</taxon>
        <taxon>Pentapetalae</taxon>
        <taxon>rosids</taxon>
        <taxon>malvids</taxon>
        <taxon>Sapindales</taxon>
        <taxon>Anacardiaceae</taxon>
        <taxon>Pistacia</taxon>
    </lineage>
</organism>
<gene>
    <name evidence="1" type="ORF">Patl1_21650</name>
</gene>